<dbReference type="PANTHER" id="PTHR43591">
    <property type="entry name" value="METHYLTRANSFERASE"/>
    <property type="match status" value="1"/>
</dbReference>
<evidence type="ECO:0000313" key="4">
    <source>
        <dbReference type="Proteomes" id="UP001278500"/>
    </source>
</evidence>
<dbReference type="Proteomes" id="UP001278500">
    <property type="component" value="Unassembled WGS sequence"/>
</dbReference>
<sequence>MVTSPKSPKSPVSQSPNSNQASSPPAPVVSGSGPTPLGAEEQNAAGLLPASHWTQQPLAEEDPADDGASTIGSFTSSTASLSSKIFEYRTIHGRTYHGDVGNAEAWEPNDQRHVEAMEIFHHAMLVQLDGKLYLSPLDKKKVHRVLDIATGSGMWAIDFADEFPNAEVIGTDVSPIQPSWVPPNVKFEIDDCNQEWTWAENSFDFIHMRMLIGVVDGDWSALFRNAFRCCKPGGYAESCVCDITFVSDDGSVKEGSAMDQWGKVFTEGGKKLGRTFSVYEEDLQRKGMEAAGFVDVEFVDIQCPIGVWHPEKKPAERGLWYKMAVEADLEGYINYILQVVMGWTPEETKAFATHVKQEWNNPEIHGYFMIRVVYGRKPE</sequence>
<keyword evidence="3" id="KW-0808">Transferase</keyword>
<organism evidence="3 4">
    <name type="scientific">Neurospora tetraspora</name>
    <dbReference type="NCBI Taxonomy" id="94610"/>
    <lineage>
        <taxon>Eukaryota</taxon>
        <taxon>Fungi</taxon>
        <taxon>Dikarya</taxon>
        <taxon>Ascomycota</taxon>
        <taxon>Pezizomycotina</taxon>
        <taxon>Sordariomycetes</taxon>
        <taxon>Sordariomycetidae</taxon>
        <taxon>Sordariales</taxon>
        <taxon>Sordariaceae</taxon>
        <taxon>Neurospora</taxon>
    </lineage>
</organism>
<gene>
    <name evidence="3" type="ORF">B0H65DRAFT_432195</name>
</gene>
<dbReference type="AlphaFoldDB" id="A0AAE0J8C1"/>
<dbReference type="RefSeq" id="XP_062678248.1">
    <property type="nucleotide sequence ID" value="XM_062824986.1"/>
</dbReference>
<feature type="region of interest" description="Disordered" evidence="2">
    <location>
        <begin position="1"/>
        <end position="49"/>
    </location>
</feature>
<reference evidence="3" key="1">
    <citation type="journal article" date="2023" name="Mol. Phylogenet. Evol.">
        <title>Genome-scale phylogeny and comparative genomics of the fungal order Sordariales.</title>
        <authorList>
            <person name="Hensen N."/>
            <person name="Bonometti L."/>
            <person name="Westerberg I."/>
            <person name="Brannstrom I.O."/>
            <person name="Guillou S."/>
            <person name="Cros-Aarteil S."/>
            <person name="Calhoun S."/>
            <person name="Haridas S."/>
            <person name="Kuo A."/>
            <person name="Mondo S."/>
            <person name="Pangilinan J."/>
            <person name="Riley R."/>
            <person name="LaButti K."/>
            <person name="Andreopoulos B."/>
            <person name="Lipzen A."/>
            <person name="Chen C."/>
            <person name="Yan M."/>
            <person name="Daum C."/>
            <person name="Ng V."/>
            <person name="Clum A."/>
            <person name="Steindorff A."/>
            <person name="Ohm R.A."/>
            <person name="Martin F."/>
            <person name="Silar P."/>
            <person name="Natvig D.O."/>
            <person name="Lalanne C."/>
            <person name="Gautier V."/>
            <person name="Ament-Velasquez S.L."/>
            <person name="Kruys A."/>
            <person name="Hutchinson M.I."/>
            <person name="Powell A.J."/>
            <person name="Barry K."/>
            <person name="Miller A.N."/>
            <person name="Grigoriev I.V."/>
            <person name="Debuchy R."/>
            <person name="Gladieux P."/>
            <person name="Hiltunen Thoren M."/>
            <person name="Johannesson H."/>
        </authorList>
    </citation>
    <scope>NUCLEOTIDE SEQUENCE</scope>
    <source>
        <strain evidence="3">CBS 560.94</strain>
    </source>
</reference>
<feature type="compositionally biased region" description="Low complexity" evidence="2">
    <location>
        <begin position="1"/>
        <end position="36"/>
    </location>
</feature>
<evidence type="ECO:0000256" key="2">
    <source>
        <dbReference type="SAM" id="MobiDB-lite"/>
    </source>
</evidence>
<dbReference type="Gene3D" id="3.40.50.150">
    <property type="entry name" value="Vaccinia Virus protein VP39"/>
    <property type="match status" value="1"/>
</dbReference>
<comment type="caution">
    <text evidence="3">The sequence shown here is derived from an EMBL/GenBank/DDBJ whole genome shotgun (WGS) entry which is preliminary data.</text>
</comment>
<comment type="similarity">
    <text evidence="1">Belongs to the methyltransferase superfamily. LaeA methyltransferase family.</text>
</comment>
<dbReference type="EMBL" id="JAUEPP010000007">
    <property type="protein sequence ID" value="KAK3338888.1"/>
    <property type="molecule type" value="Genomic_DNA"/>
</dbReference>
<keyword evidence="4" id="KW-1185">Reference proteome</keyword>
<keyword evidence="3" id="KW-0489">Methyltransferase</keyword>
<dbReference type="Pfam" id="PF13489">
    <property type="entry name" value="Methyltransf_23"/>
    <property type="match status" value="1"/>
</dbReference>
<dbReference type="PANTHER" id="PTHR43591:SF10">
    <property type="entry name" value="ABC TRANSMEMBRANE TYPE-1 DOMAIN-CONTAINING PROTEIN-RELATED"/>
    <property type="match status" value="1"/>
</dbReference>
<dbReference type="CDD" id="cd02440">
    <property type="entry name" value="AdoMet_MTases"/>
    <property type="match status" value="1"/>
</dbReference>
<reference evidence="3" key="2">
    <citation type="submission" date="2023-06" db="EMBL/GenBank/DDBJ databases">
        <authorList>
            <consortium name="Lawrence Berkeley National Laboratory"/>
            <person name="Haridas S."/>
            <person name="Hensen N."/>
            <person name="Bonometti L."/>
            <person name="Westerberg I."/>
            <person name="Brannstrom I.O."/>
            <person name="Guillou S."/>
            <person name="Cros-Aarteil S."/>
            <person name="Calhoun S."/>
            <person name="Kuo A."/>
            <person name="Mondo S."/>
            <person name="Pangilinan J."/>
            <person name="Riley R."/>
            <person name="Labutti K."/>
            <person name="Andreopoulos B."/>
            <person name="Lipzen A."/>
            <person name="Chen C."/>
            <person name="Yanf M."/>
            <person name="Daum C."/>
            <person name="Ng V."/>
            <person name="Clum A."/>
            <person name="Steindorff A."/>
            <person name="Ohm R."/>
            <person name="Martin F."/>
            <person name="Silar P."/>
            <person name="Natvig D."/>
            <person name="Lalanne C."/>
            <person name="Gautier V."/>
            <person name="Ament-Velasquez S.L."/>
            <person name="Kruys A."/>
            <person name="Hutchinson M.I."/>
            <person name="Powell A.J."/>
            <person name="Barry K."/>
            <person name="Miller A.N."/>
            <person name="Grigoriev I.V."/>
            <person name="Debuchy R."/>
            <person name="Gladieux P."/>
            <person name="Thoren M.H."/>
            <person name="Johannesson H."/>
        </authorList>
    </citation>
    <scope>NUCLEOTIDE SEQUENCE</scope>
    <source>
        <strain evidence="3">CBS 560.94</strain>
    </source>
</reference>
<proteinExistence type="inferred from homology"/>
<dbReference type="GeneID" id="87862140"/>
<dbReference type="SUPFAM" id="SSF53335">
    <property type="entry name" value="S-adenosyl-L-methionine-dependent methyltransferases"/>
    <property type="match status" value="1"/>
</dbReference>
<accession>A0AAE0J8C1</accession>
<name>A0AAE0J8C1_9PEZI</name>
<protein>
    <submittedName>
        <fullName evidence="3">S-adenosyl-L-methionine-dependent methyltransferase</fullName>
    </submittedName>
</protein>
<dbReference type="InterPro" id="IPR029063">
    <property type="entry name" value="SAM-dependent_MTases_sf"/>
</dbReference>
<evidence type="ECO:0000256" key="1">
    <source>
        <dbReference type="ARBA" id="ARBA00038158"/>
    </source>
</evidence>
<dbReference type="GO" id="GO:0008168">
    <property type="term" value="F:methyltransferase activity"/>
    <property type="evidence" value="ECO:0007669"/>
    <property type="project" value="UniProtKB-KW"/>
</dbReference>
<dbReference type="GO" id="GO:0032259">
    <property type="term" value="P:methylation"/>
    <property type="evidence" value="ECO:0007669"/>
    <property type="project" value="UniProtKB-KW"/>
</dbReference>
<evidence type="ECO:0000313" key="3">
    <source>
        <dbReference type="EMBL" id="KAK3338888.1"/>
    </source>
</evidence>